<accession>A0A939E0G3</accession>
<evidence type="ECO:0000313" key="2">
    <source>
        <dbReference type="Proteomes" id="UP000664332"/>
    </source>
</evidence>
<organism evidence="1 2">
    <name type="scientific">Corynebacterium mendelii</name>
    <dbReference type="NCBI Taxonomy" id="2765362"/>
    <lineage>
        <taxon>Bacteria</taxon>
        <taxon>Bacillati</taxon>
        <taxon>Actinomycetota</taxon>
        <taxon>Actinomycetes</taxon>
        <taxon>Mycobacteriales</taxon>
        <taxon>Corynebacteriaceae</taxon>
        <taxon>Corynebacterium</taxon>
    </lineage>
</organism>
<evidence type="ECO:0000313" key="1">
    <source>
        <dbReference type="EMBL" id="MBN9644664.1"/>
    </source>
</evidence>
<keyword evidence="2" id="KW-1185">Reference proteome</keyword>
<dbReference type="EMBL" id="JAFLEQ010000016">
    <property type="protein sequence ID" value="MBN9644664.1"/>
    <property type="molecule type" value="Genomic_DNA"/>
</dbReference>
<protein>
    <submittedName>
        <fullName evidence="1">Uncharacterized protein</fullName>
    </submittedName>
</protein>
<name>A0A939E0G3_9CORY</name>
<gene>
    <name evidence="1" type="ORF">JZY06_08595</name>
</gene>
<proteinExistence type="predicted"/>
<dbReference type="AlphaFoldDB" id="A0A939E0G3"/>
<dbReference type="RefSeq" id="WP_207279153.1">
    <property type="nucleotide sequence ID" value="NZ_JAFLEQ010000016.1"/>
</dbReference>
<reference evidence="1" key="1">
    <citation type="submission" date="2021-03" db="EMBL/GenBank/DDBJ databases">
        <authorList>
            <person name="Sun Q."/>
        </authorList>
    </citation>
    <scope>NUCLEOTIDE SEQUENCE</scope>
    <source>
        <strain evidence="1">CCM 8862</strain>
    </source>
</reference>
<comment type="caution">
    <text evidence="1">The sequence shown here is derived from an EMBL/GenBank/DDBJ whole genome shotgun (WGS) entry which is preliminary data.</text>
</comment>
<dbReference type="Proteomes" id="UP000664332">
    <property type="component" value="Unassembled WGS sequence"/>
</dbReference>
<sequence>MVAVMVGTLLRTTYGKNADKVERCIEALLMIFVLGAASAPDKRSLWILAAVSILAQVRQIVG</sequence>